<keyword evidence="1" id="KW-0472">Membrane</keyword>
<protein>
    <submittedName>
        <fullName evidence="3">Uncharacterized protein DUF4129</fullName>
    </submittedName>
</protein>
<dbReference type="RefSeq" id="WP_106181505.1">
    <property type="nucleotide sequence ID" value="NZ_PVNH01000012.1"/>
</dbReference>
<dbReference type="Proteomes" id="UP000238362">
    <property type="component" value="Unassembled WGS sequence"/>
</dbReference>
<name>A0A2T0LME9_9PSEU</name>
<dbReference type="OrthoDB" id="3389322at2"/>
<evidence type="ECO:0000313" key="3">
    <source>
        <dbReference type="EMBL" id="PRX44182.1"/>
    </source>
</evidence>
<dbReference type="InterPro" id="IPR025403">
    <property type="entry name" value="TgpA-like_C"/>
</dbReference>
<keyword evidence="1" id="KW-0812">Transmembrane</keyword>
<sequence length="208" mass="21988">MPLADVPVDIGRDDARRAARAELADPAYADAEPSPLAAALRWVGERLADLFALAGSLPGGPAAVVVLVGLVLALVVLIRLRVGRTARHRARRAGAVFAGRARSAADHRLAAEQAFGRGDLAESVRERFRAIVRSLEERGLVDERPGRTADEAAAEAARVLPVAAEELRAAARRFDAVHYGGLPAGAEDYRRLTVLDETLAGSRPAGVP</sequence>
<gene>
    <name evidence="3" type="ORF">B0I33_11260</name>
</gene>
<accession>A0A2T0LME9</accession>
<keyword evidence="4" id="KW-1185">Reference proteome</keyword>
<evidence type="ECO:0000313" key="4">
    <source>
        <dbReference type="Proteomes" id="UP000238362"/>
    </source>
</evidence>
<feature type="transmembrane region" description="Helical" evidence="1">
    <location>
        <begin position="62"/>
        <end position="82"/>
    </location>
</feature>
<dbReference type="Pfam" id="PF13559">
    <property type="entry name" value="DUF4129"/>
    <property type="match status" value="1"/>
</dbReference>
<evidence type="ECO:0000259" key="2">
    <source>
        <dbReference type="Pfam" id="PF13559"/>
    </source>
</evidence>
<feature type="domain" description="Protein-glutamine gamma-glutamyltransferase-like C-terminal" evidence="2">
    <location>
        <begin position="127"/>
        <end position="193"/>
    </location>
</feature>
<evidence type="ECO:0000256" key="1">
    <source>
        <dbReference type="SAM" id="Phobius"/>
    </source>
</evidence>
<proteinExistence type="predicted"/>
<dbReference type="EMBL" id="PVNH01000012">
    <property type="protein sequence ID" value="PRX44182.1"/>
    <property type="molecule type" value="Genomic_DNA"/>
</dbReference>
<comment type="caution">
    <text evidence="3">The sequence shown here is derived from an EMBL/GenBank/DDBJ whole genome shotgun (WGS) entry which is preliminary data.</text>
</comment>
<organism evidence="3 4">
    <name type="scientific">Prauserella shujinwangii</name>
    <dbReference type="NCBI Taxonomy" id="1453103"/>
    <lineage>
        <taxon>Bacteria</taxon>
        <taxon>Bacillati</taxon>
        <taxon>Actinomycetota</taxon>
        <taxon>Actinomycetes</taxon>
        <taxon>Pseudonocardiales</taxon>
        <taxon>Pseudonocardiaceae</taxon>
        <taxon>Prauserella</taxon>
    </lineage>
</organism>
<reference evidence="3 4" key="1">
    <citation type="submission" date="2018-03" db="EMBL/GenBank/DDBJ databases">
        <title>Genomic Encyclopedia of Type Strains, Phase III (KMG-III): the genomes of soil and plant-associated and newly described type strains.</title>
        <authorList>
            <person name="Whitman W."/>
        </authorList>
    </citation>
    <scope>NUCLEOTIDE SEQUENCE [LARGE SCALE GENOMIC DNA]</scope>
    <source>
        <strain evidence="3 4">CGMCC 4.7125</strain>
    </source>
</reference>
<keyword evidence="1" id="KW-1133">Transmembrane helix</keyword>
<dbReference type="AlphaFoldDB" id="A0A2T0LME9"/>